<dbReference type="OrthoDB" id="3251728at2759"/>
<sequence>MPLRAGEKVGLSAEELREVAFYPPRMSLRIMHPSPRLAFYPIDLKAPESALASPGTFPPIAIGDVLVAIHRSLHTRITPDDWAALSAEEEASVGQAFTRRCRKEAVASTDGVPAADWKERETDARNDGVKRVDFLMGKSEFKGLVRDDADPDGVLRLLTE</sequence>
<reference evidence="2" key="1">
    <citation type="submission" date="2020-05" db="EMBL/GenBank/DDBJ databases">
        <title>Mycena genomes resolve the evolution of fungal bioluminescence.</title>
        <authorList>
            <person name="Tsai I.J."/>
        </authorList>
    </citation>
    <scope>NUCLEOTIDE SEQUENCE</scope>
    <source>
        <strain evidence="2">171206Taipei</strain>
    </source>
</reference>
<organism evidence="2 3">
    <name type="scientific">Mycena indigotica</name>
    <dbReference type="NCBI Taxonomy" id="2126181"/>
    <lineage>
        <taxon>Eukaryota</taxon>
        <taxon>Fungi</taxon>
        <taxon>Dikarya</taxon>
        <taxon>Basidiomycota</taxon>
        <taxon>Agaricomycotina</taxon>
        <taxon>Agaricomycetes</taxon>
        <taxon>Agaricomycetidae</taxon>
        <taxon>Agaricales</taxon>
        <taxon>Marasmiineae</taxon>
        <taxon>Mycenaceae</taxon>
        <taxon>Mycena</taxon>
    </lineage>
</organism>
<dbReference type="Proteomes" id="UP000636479">
    <property type="component" value="Unassembled WGS sequence"/>
</dbReference>
<comment type="caution">
    <text evidence="2">The sequence shown here is derived from an EMBL/GenBank/DDBJ whole genome shotgun (WGS) entry which is preliminary data.</text>
</comment>
<feature type="domain" description="DUF6699" evidence="1">
    <location>
        <begin position="14"/>
        <end position="147"/>
    </location>
</feature>
<accession>A0A8H6VYZ1</accession>
<dbReference type="GeneID" id="59348464"/>
<evidence type="ECO:0000313" key="2">
    <source>
        <dbReference type="EMBL" id="KAF7297001.1"/>
    </source>
</evidence>
<evidence type="ECO:0000313" key="3">
    <source>
        <dbReference type="Proteomes" id="UP000636479"/>
    </source>
</evidence>
<protein>
    <recommendedName>
        <fullName evidence="1">DUF6699 domain-containing protein</fullName>
    </recommendedName>
</protein>
<dbReference type="Pfam" id="PF20415">
    <property type="entry name" value="DUF6699"/>
    <property type="match status" value="1"/>
</dbReference>
<dbReference type="EMBL" id="JACAZF010000008">
    <property type="protein sequence ID" value="KAF7297001.1"/>
    <property type="molecule type" value="Genomic_DNA"/>
</dbReference>
<proteinExistence type="predicted"/>
<evidence type="ECO:0000259" key="1">
    <source>
        <dbReference type="Pfam" id="PF20415"/>
    </source>
</evidence>
<dbReference type="RefSeq" id="XP_037217360.1">
    <property type="nucleotide sequence ID" value="XM_037365948.1"/>
</dbReference>
<gene>
    <name evidence="2" type="ORF">MIND_00932400</name>
</gene>
<keyword evidence="3" id="KW-1185">Reference proteome</keyword>
<dbReference type="AlphaFoldDB" id="A0A8H6VYZ1"/>
<dbReference type="InterPro" id="IPR046522">
    <property type="entry name" value="DUF6699"/>
</dbReference>
<name>A0A8H6VYZ1_9AGAR</name>